<sequence>MLALLALSLAACGEDRPAPTTTEAPTPAPLSDVEVIPGLAVHEWGVIDVRADRGPLGALALSGVPGRGVPRDELMRDVPVPLGLTPTPTPTPPHPPVGRPRAPLLYVHLPPGHAPIDLSVRVELPGGTIEEHWPLTSDHDERPQWVRWRATARTESCTGSSYPAPGEAPCDEALRFYCEASELRRYEASDAACLEVDGRDFNHLFYRGALPARLPIQITRGEDGTLRVHHAGESALPGRLVLVHREDDPSATRARVVDVPAPGATVSIAAPDVAIDPARDAIYGALRETFALTDAEVAAFRAAWDVSFFGGARAEIEGLRRQAFVPPVDSLFYWLPEREVERIAPLTIEPRPEHVRRAMLIRVDLDERPRSYLEAPTSATP</sequence>
<name>A0A0F6YK70_9BACT</name>
<reference evidence="1 2" key="1">
    <citation type="submission" date="2015-03" db="EMBL/GenBank/DDBJ databases">
        <title>Genome assembly of Sandaracinus amylolyticus DSM 53668.</title>
        <authorList>
            <person name="Sharma G."/>
            <person name="Subramanian S."/>
        </authorList>
    </citation>
    <scope>NUCLEOTIDE SEQUENCE [LARGE SCALE GENOMIC DNA]</scope>
    <source>
        <strain evidence="1 2">DSM 53668</strain>
    </source>
</reference>
<dbReference type="EMBL" id="CP011125">
    <property type="protein sequence ID" value="AKF08013.1"/>
    <property type="molecule type" value="Genomic_DNA"/>
</dbReference>
<proteinExistence type="predicted"/>
<dbReference type="AlphaFoldDB" id="A0A0F6YK70"/>
<protein>
    <submittedName>
        <fullName evidence="1">Uncharacterized protein</fullName>
    </submittedName>
</protein>
<dbReference type="KEGG" id="samy:DB32_005162"/>
<accession>A0A0F6YK70</accession>
<evidence type="ECO:0000313" key="1">
    <source>
        <dbReference type="EMBL" id="AKF08013.1"/>
    </source>
</evidence>
<keyword evidence="2" id="KW-1185">Reference proteome</keyword>
<dbReference type="Proteomes" id="UP000034883">
    <property type="component" value="Chromosome"/>
</dbReference>
<dbReference type="STRING" id="927083.DB32_005162"/>
<evidence type="ECO:0000313" key="2">
    <source>
        <dbReference type="Proteomes" id="UP000034883"/>
    </source>
</evidence>
<organism evidence="1 2">
    <name type="scientific">Sandaracinus amylolyticus</name>
    <dbReference type="NCBI Taxonomy" id="927083"/>
    <lineage>
        <taxon>Bacteria</taxon>
        <taxon>Pseudomonadati</taxon>
        <taxon>Myxococcota</taxon>
        <taxon>Polyangia</taxon>
        <taxon>Polyangiales</taxon>
        <taxon>Sandaracinaceae</taxon>
        <taxon>Sandaracinus</taxon>
    </lineage>
</organism>
<gene>
    <name evidence="1" type="ORF">DB32_005162</name>
</gene>